<dbReference type="RefSeq" id="WP_346240351.1">
    <property type="nucleotide sequence ID" value="NZ_JAZHYP010000001.1"/>
</dbReference>
<dbReference type="PROSITE" id="PS51257">
    <property type="entry name" value="PROKAR_LIPOPROTEIN"/>
    <property type="match status" value="1"/>
</dbReference>
<dbReference type="Proteomes" id="UP001416393">
    <property type="component" value="Unassembled WGS sequence"/>
</dbReference>
<organism evidence="1 2">
    <name type="scientific">Mariniflexile soesokkakense</name>
    <dbReference type="NCBI Taxonomy" id="1343160"/>
    <lineage>
        <taxon>Bacteria</taxon>
        <taxon>Pseudomonadati</taxon>
        <taxon>Bacteroidota</taxon>
        <taxon>Flavobacteriia</taxon>
        <taxon>Flavobacteriales</taxon>
        <taxon>Flavobacteriaceae</taxon>
        <taxon>Mariniflexile</taxon>
    </lineage>
</organism>
<gene>
    <name evidence="1" type="ORF">VP395_03670</name>
</gene>
<proteinExistence type="predicted"/>
<name>A0ABV0A725_9FLAO</name>
<reference evidence="1 2" key="1">
    <citation type="submission" date="2024-01" db="EMBL/GenBank/DDBJ databases">
        <title>Mariniflexile litorale sp. nov., isolated from the shallow sediments of the Sea of Japan.</title>
        <authorList>
            <person name="Romanenko L."/>
            <person name="Bystritskaya E."/>
            <person name="Isaeva M."/>
        </authorList>
    </citation>
    <scope>NUCLEOTIDE SEQUENCE [LARGE SCALE GENOMIC DNA]</scope>
    <source>
        <strain evidence="1 2">KCTC 32427</strain>
    </source>
</reference>
<dbReference type="Pfam" id="PF12888">
    <property type="entry name" value="Lipid_bd"/>
    <property type="match status" value="1"/>
</dbReference>
<dbReference type="Gene3D" id="2.40.128.220">
    <property type="match status" value="1"/>
</dbReference>
<evidence type="ECO:0000313" key="1">
    <source>
        <dbReference type="EMBL" id="MEN3322812.1"/>
    </source>
</evidence>
<evidence type="ECO:0000313" key="2">
    <source>
        <dbReference type="Proteomes" id="UP001416393"/>
    </source>
</evidence>
<dbReference type="InterPro" id="IPR038668">
    <property type="entry name" value="Lipid-bd_sf"/>
</dbReference>
<comment type="caution">
    <text evidence="1">The sequence shown here is derived from an EMBL/GenBank/DDBJ whole genome shotgun (WGS) entry which is preliminary data.</text>
</comment>
<keyword evidence="2" id="KW-1185">Reference proteome</keyword>
<dbReference type="InterPro" id="IPR024404">
    <property type="entry name" value="Lipid-bd_put"/>
</dbReference>
<protein>
    <submittedName>
        <fullName evidence="1">Lipid-binding protein</fullName>
    </submittedName>
</protein>
<sequence length="164" mass="17947">MKNINIIKTALLLFTVSLFITSCDEGGDPDPGATATVEMAGDWYVKLLVDGSDIYGIGYYQFSTYNTAANNGTQMWFDDHELWPSKVKANINLSSLTFNGSQLENEYDSSTLDITNGIIIKKGTVAPSGTVVDSISFNVEFSDDPGTIYQVAGYKRTGFLEDDH</sequence>
<accession>A0ABV0A725</accession>
<dbReference type="EMBL" id="JAZHYP010000001">
    <property type="protein sequence ID" value="MEN3322812.1"/>
    <property type="molecule type" value="Genomic_DNA"/>
</dbReference>